<dbReference type="InterPro" id="IPR000310">
    <property type="entry name" value="Orn/Lys/Arg_deCO2ase_major_dom"/>
</dbReference>
<evidence type="ECO:0000259" key="8">
    <source>
        <dbReference type="Pfam" id="PF03711"/>
    </source>
</evidence>
<dbReference type="Pfam" id="PF01276">
    <property type="entry name" value="OKR_DC_1"/>
    <property type="match status" value="1"/>
</dbReference>
<keyword evidence="4" id="KW-0663">Pyridoxal phosphate</keyword>
<protein>
    <submittedName>
        <fullName evidence="9">Amino acid decarboxylase</fullName>
    </submittedName>
</protein>
<evidence type="ECO:0000256" key="5">
    <source>
        <dbReference type="ARBA" id="ARBA00023239"/>
    </source>
</evidence>
<comment type="caution">
    <text evidence="9">The sequence shown here is derived from an EMBL/GenBank/DDBJ whole genome shotgun (WGS) entry which is preliminary data.</text>
</comment>
<keyword evidence="3" id="KW-0210">Decarboxylase</keyword>
<dbReference type="InterPro" id="IPR015424">
    <property type="entry name" value="PyrdxlP-dep_Trfase"/>
</dbReference>
<dbReference type="Gene3D" id="3.90.105.10">
    <property type="entry name" value="Molybdopterin biosynthesis moea protein, domain 2"/>
    <property type="match status" value="1"/>
</dbReference>
<evidence type="ECO:0000256" key="6">
    <source>
        <dbReference type="SAM" id="MobiDB-lite"/>
    </source>
</evidence>
<comment type="cofactor">
    <cofactor evidence="1">
        <name>pyridoxal 5'-phosphate</name>
        <dbReference type="ChEBI" id="CHEBI:597326"/>
    </cofactor>
</comment>
<gene>
    <name evidence="9" type="ORF">OCV63_10965</name>
</gene>
<proteinExistence type="inferred from homology"/>
<feature type="compositionally biased region" description="Basic and acidic residues" evidence="6">
    <location>
        <begin position="165"/>
        <end position="184"/>
    </location>
</feature>
<dbReference type="Gene3D" id="3.40.640.10">
    <property type="entry name" value="Type I PLP-dependent aspartate aminotransferase-like (Major domain)"/>
    <property type="match status" value="1"/>
</dbReference>
<evidence type="ECO:0000259" key="7">
    <source>
        <dbReference type="Pfam" id="PF01276"/>
    </source>
</evidence>
<evidence type="ECO:0000313" key="9">
    <source>
        <dbReference type="EMBL" id="MCU6697407.1"/>
    </source>
</evidence>
<feature type="domain" description="Orn/Lys/Arg decarboxylase C-terminal" evidence="8">
    <location>
        <begin position="473"/>
        <end position="509"/>
    </location>
</feature>
<dbReference type="PANTHER" id="PTHR43277:SF4">
    <property type="entry name" value="ARGININE DECARBOXYLASE"/>
    <property type="match status" value="1"/>
</dbReference>
<dbReference type="Proteomes" id="UP001652461">
    <property type="component" value="Unassembled WGS sequence"/>
</dbReference>
<feature type="region of interest" description="Disordered" evidence="6">
    <location>
        <begin position="165"/>
        <end position="185"/>
    </location>
</feature>
<dbReference type="SUPFAM" id="SSF53383">
    <property type="entry name" value="PLP-dependent transferases"/>
    <property type="match status" value="1"/>
</dbReference>
<dbReference type="PANTHER" id="PTHR43277">
    <property type="entry name" value="ARGININE DECARBOXYLASE"/>
    <property type="match status" value="1"/>
</dbReference>
<evidence type="ECO:0000256" key="3">
    <source>
        <dbReference type="ARBA" id="ARBA00022793"/>
    </source>
</evidence>
<keyword evidence="5" id="KW-0456">Lyase</keyword>
<organism evidence="9 10">
    <name type="scientific">Laedolimicola ammoniilytica</name>
    <dbReference type="NCBI Taxonomy" id="2981771"/>
    <lineage>
        <taxon>Bacteria</taxon>
        <taxon>Bacillati</taxon>
        <taxon>Bacillota</taxon>
        <taxon>Clostridia</taxon>
        <taxon>Lachnospirales</taxon>
        <taxon>Lachnospiraceae</taxon>
        <taxon>Laedolimicola</taxon>
    </lineage>
</organism>
<dbReference type="EMBL" id="JAOQKC010000014">
    <property type="protein sequence ID" value="MCU6697407.1"/>
    <property type="molecule type" value="Genomic_DNA"/>
</dbReference>
<dbReference type="InterPro" id="IPR015421">
    <property type="entry name" value="PyrdxlP-dep_Trfase_major"/>
</dbReference>
<dbReference type="RefSeq" id="WP_262670813.1">
    <property type="nucleotide sequence ID" value="NZ_JAOQKC010000014.1"/>
</dbReference>
<evidence type="ECO:0000256" key="2">
    <source>
        <dbReference type="ARBA" id="ARBA00010671"/>
    </source>
</evidence>
<reference evidence="9 10" key="1">
    <citation type="journal article" date="2021" name="ISME Commun">
        <title>Automated analysis of genomic sequences facilitates high-throughput and comprehensive description of bacteria.</title>
        <authorList>
            <person name="Hitch T.C.A."/>
        </authorList>
    </citation>
    <scope>NUCLEOTIDE SEQUENCE [LARGE SCALE GENOMIC DNA]</scope>
    <source>
        <strain evidence="9 10">Sanger_04</strain>
    </source>
</reference>
<evidence type="ECO:0000256" key="4">
    <source>
        <dbReference type="ARBA" id="ARBA00022898"/>
    </source>
</evidence>
<accession>A0ABT2RZ10</accession>
<comment type="similarity">
    <text evidence="2">Belongs to the Orn/Lys/Arg decarboxylase class-I family.</text>
</comment>
<sequence>MDRQNNRRQDKFGGPLYEKLAAYGASDFYAFHMPGHKRLMGEFENPFQIDITEIDGFDDLHHPENDGVLTEAQRRAAQVFGAGETHFLVNGSTAGILSAISGCTKYGGTLLMARNCHRSAYHGAELRGAKTVYLYPQYIPELGINGVILPEDVENVLQKSIIEKKQQADGKTEKDSGGDREKNQNRIQTDIQAVMIVSPTYDGVCSDVRRIAGICHRYGVPLIVDQAHGAHFPFSKYFPEDAVSAGADVVIHSVHKTLPAMTQTALLHVQGEIANRERIRKFLSIYQSSSPSYVLMASIDACVDLIERDGEELFAKHVRELKNFRESCRELKWLYLAGLDSEKDGIWQLEAKLAEFGQTADFDRSKLLISARRANLAGAGLTGEELSRILRERYHIQMEMSGPDYVVGIAGIADSEEGFGRLAEALHELDQDMDEKIPVGVSTADKVSAKINALPRLKAVLTIGEAAEAEGACRPLAACEGAVAGNYVYLYPPGIPVLAPGERVTEELLKCIEEWLEAGYEVHGLKYDGDGIPKLGIVKE</sequence>
<feature type="domain" description="Orn/Lys/Arg decarboxylases family 1 pyridoxal-P attachment site" evidence="7">
    <location>
        <begin position="15"/>
        <end position="412"/>
    </location>
</feature>
<keyword evidence="10" id="KW-1185">Reference proteome</keyword>
<evidence type="ECO:0000256" key="1">
    <source>
        <dbReference type="ARBA" id="ARBA00001933"/>
    </source>
</evidence>
<dbReference type="InterPro" id="IPR052357">
    <property type="entry name" value="Orn_Lys_Arg_decarboxylase-I"/>
</dbReference>
<dbReference type="InterPro" id="IPR008286">
    <property type="entry name" value="Prn/Lys/Arg_de-COase_C"/>
</dbReference>
<evidence type="ECO:0000313" key="10">
    <source>
        <dbReference type="Proteomes" id="UP001652461"/>
    </source>
</evidence>
<dbReference type="Pfam" id="PF03711">
    <property type="entry name" value="OKR_DC_1_C"/>
    <property type="match status" value="1"/>
</dbReference>
<name>A0ABT2RZ10_9FIRM</name>